<dbReference type="Proteomes" id="UP000070412">
    <property type="component" value="Unassembled WGS sequence"/>
</dbReference>
<feature type="compositionally biased region" description="Low complexity" evidence="1">
    <location>
        <begin position="332"/>
        <end position="348"/>
    </location>
</feature>
<feature type="region of interest" description="Disordered" evidence="1">
    <location>
        <begin position="61"/>
        <end position="107"/>
    </location>
</feature>
<name>A0A834VCZ3_SARSC</name>
<feature type="compositionally biased region" description="Polar residues" evidence="1">
    <location>
        <begin position="96"/>
        <end position="107"/>
    </location>
</feature>
<gene>
    <name evidence="2" type="ORF">SSS_2493</name>
</gene>
<feature type="compositionally biased region" description="Basic residues" evidence="1">
    <location>
        <begin position="61"/>
        <end position="73"/>
    </location>
</feature>
<feature type="compositionally biased region" description="Polar residues" evidence="1">
    <location>
        <begin position="311"/>
        <end position="329"/>
    </location>
</feature>
<keyword evidence="4" id="KW-1185">Reference proteome</keyword>
<organism evidence="2">
    <name type="scientific">Sarcoptes scabiei</name>
    <name type="common">Itch mite</name>
    <name type="synonym">Acarus scabiei</name>
    <dbReference type="NCBI Taxonomy" id="52283"/>
    <lineage>
        <taxon>Eukaryota</taxon>
        <taxon>Metazoa</taxon>
        <taxon>Ecdysozoa</taxon>
        <taxon>Arthropoda</taxon>
        <taxon>Chelicerata</taxon>
        <taxon>Arachnida</taxon>
        <taxon>Acari</taxon>
        <taxon>Acariformes</taxon>
        <taxon>Sarcoptiformes</taxon>
        <taxon>Astigmata</taxon>
        <taxon>Psoroptidia</taxon>
        <taxon>Sarcoptoidea</taxon>
        <taxon>Sarcoptidae</taxon>
        <taxon>Sarcoptinae</taxon>
        <taxon>Sarcoptes</taxon>
    </lineage>
</organism>
<reference evidence="3" key="3">
    <citation type="submission" date="2022-06" db="UniProtKB">
        <authorList>
            <consortium name="EnsemblMetazoa"/>
        </authorList>
    </citation>
    <scope>IDENTIFICATION</scope>
</reference>
<reference evidence="4" key="1">
    <citation type="journal article" date="2020" name="PLoS Negl. Trop. Dis.">
        <title>High-quality nuclear genome for Sarcoptes scabiei-A critical resource for a neglected parasite.</title>
        <authorList>
            <person name="Korhonen P.K."/>
            <person name="Gasser R.B."/>
            <person name="Ma G."/>
            <person name="Wang T."/>
            <person name="Stroehlein A.J."/>
            <person name="Young N.D."/>
            <person name="Ang C.S."/>
            <person name="Fernando D.D."/>
            <person name="Lu H.C."/>
            <person name="Taylor S."/>
            <person name="Reynolds S.L."/>
            <person name="Mofiz E."/>
            <person name="Najaraj S.H."/>
            <person name="Gowda H."/>
            <person name="Madugundu A."/>
            <person name="Renuse S."/>
            <person name="Holt D."/>
            <person name="Pandey A."/>
            <person name="Papenfuss A.T."/>
            <person name="Fischer K."/>
        </authorList>
    </citation>
    <scope>NUCLEOTIDE SEQUENCE [LARGE SCALE GENOMIC DNA]</scope>
</reference>
<dbReference type="AlphaFoldDB" id="A0A834VCZ3"/>
<feature type="region of interest" description="Disordered" evidence="1">
    <location>
        <begin position="295"/>
        <end position="359"/>
    </location>
</feature>
<evidence type="ECO:0000313" key="3">
    <source>
        <dbReference type="EnsemblMetazoa" id="KAF7492912.1"/>
    </source>
</evidence>
<evidence type="ECO:0000256" key="1">
    <source>
        <dbReference type="SAM" id="MobiDB-lite"/>
    </source>
</evidence>
<protein>
    <submittedName>
        <fullName evidence="2 3">Uncharacterized protein</fullName>
    </submittedName>
</protein>
<feature type="compositionally biased region" description="Low complexity" evidence="1">
    <location>
        <begin position="74"/>
        <end position="95"/>
    </location>
</feature>
<evidence type="ECO:0000313" key="2">
    <source>
        <dbReference type="EMBL" id="KAF7492912.1"/>
    </source>
</evidence>
<dbReference type="EMBL" id="WVUK01000056">
    <property type="protein sequence ID" value="KAF7492912.1"/>
    <property type="molecule type" value="Genomic_DNA"/>
</dbReference>
<reference evidence="2" key="2">
    <citation type="submission" date="2020-01" db="EMBL/GenBank/DDBJ databases">
        <authorList>
            <person name="Korhonen P.K.K."/>
            <person name="Guangxu M.G."/>
            <person name="Wang T.W."/>
            <person name="Stroehlein A.J.S."/>
            <person name="Young N.D."/>
            <person name="Ang C.-S.A."/>
            <person name="Fernando D.W.F."/>
            <person name="Lu H.L."/>
            <person name="Taylor S.T."/>
            <person name="Ehtesham M.E.M."/>
            <person name="Najaraj S.H.N."/>
            <person name="Harsha G.H.G."/>
            <person name="Madugundu A.M."/>
            <person name="Renuse S.R."/>
            <person name="Holt D.H."/>
            <person name="Pandey A.P."/>
            <person name="Papenfuss A.P."/>
            <person name="Gasser R.B.G."/>
            <person name="Fischer K.F."/>
        </authorList>
    </citation>
    <scope>NUCLEOTIDE SEQUENCE</scope>
    <source>
        <strain evidence="2">SSS_KF_BRIS2020</strain>
    </source>
</reference>
<dbReference type="EnsemblMetazoa" id="SSS_2493s_mrna">
    <property type="protein sequence ID" value="KAF7492912.1"/>
    <property type="gene ID" value="SSS_2493"/>
</dbReference>
<accession>A0A834VCZ3</accession>
<proteinExistence type="predicted"/>
<evidence type="ECO:0000313" key="4">
    <source>
        <dbReference type="Proteomes" id="UP000070412"/>
    </source>
</evidence>
<sequence length="396" mass="43699">MFRSQSPLHCCRTLKRSDSSPAFSKKIDDNFTSCNRLMESSSASSITNDDQQKQQYRNKSNRFLKQSKNRRGKSPSTSTSSQSSPPSTTILSSSSQIDPDSNRTVQNLSNNSININKFGCFGRLCSETTIDANNLNSNLHQAKVNKPIACNNENRFNANISQEISTTPTKSFTAFSKLSNGKNRKLSPILFALPLSISSLTSSAASAAKIPSPQSSSSSSIANEIDTLKLSLSDQISDENNRPVNVIDVTTSSSSPPPSSSLSVVSCRALVQHKPNGPPIPYTRRSFRLREKFHQKSIDDDGVGDGELKRNSNNSGDNNSIKMQSSNRLLVNKSSSNQSIINNANNESGNEIDRRTCTNPRWSNRNGKIRFSFLTTLQISVKFLQKKKNLRDRFDL</sequence>